<gene>
    <name evidence="8" type="ORF">SAMN05421795_101680</name>
</gene>
<organism evidence="8 9">
    <name type="scientific">Phaeovulum vinaykumarii</name>
    <dbReference type="NCBI Taxonomy" id="407234"/>
    <lineage>
        <taxon>Bacteria</taxon>
        <taxon>Pseudomonadati</taxon>
        <taxon>Pseudomonadota</taxon>
        <taxon>Alphaproteobacteria</taxon>
        <taxon>Rhodobacterales</taxon>
        <taxon>Paracoccaceae</taxon>
        <taxon>Phaeovulum</taxon>
    </lineage>
</organism>
<feature type="compositionally biased region" description="Low complexity" evidence="5">
    <location>
        <begin position="189"/>
        <end position="205"/>
    </location>
</feature>
<evidence type="ECO:0000313" key="8">
    <source>
        <dbReference type="EMBL" id="SIS57526.1"/>
    </source>
</evidence>
<accession>A0A1N7K7H5</accession>
<keyword evidence="9" id="KW-1185">Reference proteome</keyword>
<evidence type="ECO:0000259" key="7">
    <source>
        <dbReference type="PROSITE" id="PS51123"/>
    </source>
</evidence>
<dbReference type="CDD" id="cd07185">
    <property type="entry name" value="OmpA_C-like"/>
    <property type="match status" value="1"/>
</dbReference>
<dbReference type="InterPro" id="IPR036737">
    <property type="entry name" value="OmpA-like_sf"/>
</dbReference>
<dbReference type="Pfam" id="PF00691">
    <property type="entry name" value="OmpA"/>
    <property type="match status" value="1"/>
</dbReference>
<evidence type="ECO:0000256" key="1">
    <source>
        <dbReference type="ARBA" id="ARBA00004442"/>
    </source>
</evidence>
<evidence type="ECO:0000256" key="3">
    <source>
        <dbReference type="ARBA" id="ARBA00023237"/>
    </source>
</evidence>
<dbReference type="RefSeq" id="WP_076363464.1">
    <property type="nucleotide sequence ID" value="NZ_FTOM01000001.1"/>
</dbReference>
<dbReference type="PANTHER" id="PTHR30329">
    <property type="entry name" value="STATOR ELEMENT OF FLAGELLAR MOTOR COMPLEX"/>
    <property type="match status" value="1"/>
</dbReference>
<name>A0A1N7K7H5_9RHOB</name>
<dbReference type="PROSITE" id="PS51123">
    <property type="entry name" value="OMPA_2"/>
    <property type="match status" value="1"/>
</dbReference>
<dbReference type="AlphaFoldDB" id="A0A1N7K7H5"/>
<feature type="chain" id="PRO_5012930109" evidence="6">
    <location>
        <begin position="21"/>
        <end position="336"/>
    </location>
</feature>
<proteinExistence type="predicted"/>
<dbReference type="GO" id="GO:0009279">
    <property type="term" value="C:cell outer membrane"/>
    <property type="evidence" value="ECO:0007669"/>
    <property type="project" value="UniProtKB-SubCell"/>
</dbReference>
<protein>
    <submittedName>
        <fullName evidence="8">OmpA-OmpF porin, OOP family</fullName>
    </submittedName>
</protein>
<evidence type="ECO:0000256" key="5">
    <source>
        <dbReference type="SAM" id="MobiDB-lite"/>
    </source>
</evidence>
<dbReference type="OrthoDB" id="9792021at2"/>
<dbReference type="Gene3D" id="3.30.1330.60">
    <property type="entry name" value="OmpA-like domain"/>
    <property type="match status" value="1"/>
</dbReference>
<keyword evidence="3" id="KW-0998">Cell outer membrane</keyword>
<keyword evidence="2 4" id="KW-0472">Membrane</keyword>
<evidence type="ECO:0000256" key="4">
    <source>
        <dbReference type="PROSITE-ProRule" id="PRU00473"/>
    </source>
</evidence>
<feature type="region of interest" description="Disordered" evidence="5">
    <location>
        <begin position="166"/>
        <end position="205"/>
    </location>
</feature>
<dbReference type="PANTHER" id="PTHR30329:SF21">
    <property type="entry name" value="LIPOPROTEIN YIAD-RELATED"/>
    <property type="match status" value="1"/>
</dbReference>
<dbReference type="STRING" id="407234.SAMN05421795_101680"/>
<feature type="signal peptide" evidence="6">
    <location>
        <begin position="1"/>
        <end position="20"/>
    </location>
</feature>
<feature type="domain" description="OmpA-like" evidence="7">
    <location>
        <begin position="215"/>
        <end position="332"/>
    </location>
</feature>
<evidence type="ECO:0000256" key="6">
    <source>
        <dbReference type="SAM" id="SignalP"/>
    </source>
</evidence>
<dbReference type="Proteomes" id="UP000186098">
    <property type="component" value="Unassembled WGS sequence"/>
</dbReference>
<dbReference type="InterPro" id="IPR050330">
    <property type="entry name" value="Bact_OuterMem_StrucFunc"/>
</dbReference>
<dbReference type="InterPro" id="IPR006664">
    <property type="entry name" value="OMP_bac"/>
</dbReference>
<comment type="subcellular location">
    <subcellularLocation>
        <location evidence="1">Cell outer membrane</location>
    </subcellularLocation>
</comment>
<dbReference type="EMBL" id="FTOM01000001">
    <property type="protein sequence ID" value="SIS57526.1"/>
    <property type="molecule type" value="Genomic_DNA"/>
</dbReference>
<dbReference type="InterPro" id="IPR006665">
    <property type="entry name" value="OmpA-like"/>
</dbReference>
<evidence type="ECO:0000256" key="2">
    <source>
        <dbReference type="ARBA" id="ARBA00023136"/>
    </source>
</evidence>
<dbReference type="SUPFAM" id="SSF103088">
    <property type="entry name" value="OmpA-like"/>
    <property type="match status" value="1"/>
</dbReference>
<evidence type="ECO:0000313" key="9">
    <source>
        <dbReference type="Proteomes" id="UP000186098"/>
    </source>
</evidence>
<feature type="compositionally biased region" description="Low complexity" evidence="5">
    <location>
        <begin position="166"/>
        <end position="180"/>
    </location>
</feature>
<reference evidence="9" key="1">
    <citation type="submission" date="2017-01" db="EMBL/GenBank/DDBJ databases">
        <authorList>
            <person name="Varghese N."/>
            <person name="Submissions S."/>
        </authorList>
    </citation>
    <scope>NUCLEOTIDE SEQUENCE [LARGE SCALE GENOMIC DNA]</scope>
    <source>
        <strain evidence="9">DSM 18714</strain>
    </source>
</reference>
<sequence length="336" mass="35169">MKAAAGLLALGLAAAGPARAEFLPLMPGPAEVTARHEAAFDSYVLALGPWRPTGQQTRRLEGRIDQSAWHLPGYEQGTLALLADLRDQLAKAGFRVLFECETDTCGGFDFRFAMDLIPEPEMHVDLGDFRYLAAEQPQEGRFLAMVVSRSPRAGWVHLTEVARQAAPDPAVPDSAAAVAPGQTPAEGQARPAAKPGTPAATPEGADGAAIGARLVAEGRVVLEGLVFASGADRLDAGPDADLAALAGWLKQNDWAQVVVVGHTDTTGSLAANVALSKRRAEAVRARLIARHGAPEARIGAEGAGWLAPRASNATPEGRARNRRVEVVLTSTRVGGP</sequence>
<keyword evidence="6" id="KW-0732">Signal</keyword>
<dbReference type="PRINTS" id="PR01021">
    <property type="entry name" value="OMPADOMAIN"/>
</dbReference>